<dbReference type="CDD" id="cd04731">
    <property type="entry name" value="HisF"/>
    <property type="match status" value="1"/>
</dbReference>
<comment type="similarity">
    <text evidence="2 11">Belongs to the HisA/HisF family.</text>
</comment>
<evidence type="ECO:0000256" key="8">
    <source>
        <dbReference type="ARBA" id="ARBA00025475"/>
    </source>
</evidence>
<dbReference type="KEGG" id="lsd:EMK97_05560"/>
<gene>
    <name evidence="12" type="primary">hisF</name>
    <name evidence="12" type="ORF">EMK97_05560</name>
</gene>
<dbReference type="EC" id="4.3.2.10" evidence="4"/>
<evidence type="ECO:0000313" key="13">
    <source>
        <dbReference type="Proteomes" id="UP000290244"/>
    </source>
</evidence>
<keyword evidence="13" id="KW-1185">Reference proteome</keyword>
<dbReference type="InterPro" id="IPR013785">
    <property type="entry name" value="Aldolase_TIM"/>
</dbReference>
<dbReference type="PANTHER" id="PTHR21235:SF2">
    <property type="entry name" value="IMIDAZOLE GLYCEROL PHOSPHATE SYNTHASE HISHF"/>
    <property type="match status" value="1"/>
</dbReference>
<evidence type="ECO:0000256" key="10">
    <source>
        <dbReference type="ARBA" id="ARBA00047838"/>
    </source>
</evidence>
<dbReference type="AlphaFoldDB" id="A0A4P6P532"/>
<comment type="function">
    <text evidence="8">IGPS catalyzes the conversion of PRFAR and glutamine to IGP, AICAR and glutamate. The HisF subunit catalyzes the cyclization activity that produces IGP and AICAR from PRFAR using the ammonia provided by the HisH subunit.</text>
</comment>
<reference evidence="12 13" key="1">
    <citation type="submission" date="2018-12" db="EMBL/GenBank/DDBJ databases">
        <title>Complete genome of Litorilituus sediminis.</title>
        <authorList>
            <person name="Liu A."/>
            <person name="Rong J."/>
        </authorList>
    </citation>
    <scope>NUCLEOTIDE SEQUENCE [LARGE SCALE GENOMIC DNA]</scope>
    <source>
        <strain evidence="12 13">JCM 17549</strain>
    </source>
</reference>
<dbReference type="EMBL" id="CP034759">
    <property type="protein sequence ID" value="QBG35219.1"/>
    <property type="molecule type" value="Genomic_DNA"/>
</dbReference>
<dbReference type="InterPro" id="IPR006062">
    <property type="entry name" value="His_biosynth"/>
</dbReference>
<evidence type="ECO:0000256" key="9">
    <source>
        <dbReference type="ARBA" id="ARBA00030264"/>
    </source>
</evidence>
<name>A0A4P6P532_9GAMM</name>
<dbReference type="Proteomes" id="UP000290244">
    <property type="component" value="Chromosome"/>
</dbReference>
<dbReference type="InterPro" id="IPR011060">
    <property type="entry name" value="RibuloseP-bd_barrel"/>
</dbReference>
<dbReference type="RefSeq" id="WP_130600181.1">
    <property type="nucleotide sequence ID" value="NZ_CP034759.1"/>
</dbReference>
<dbReference type="Pfam" id="PF00977">
    <property type="entry name" value="His_biosynth"/>
    <property type="match status" value="1"/>
</dbReference>
<dbReference type="Gene3D" id="3.20.20.70">
    <property type="entry name" value="Aldolase class I"/>
    <property type="match status" value="1"/>
</dbReference>
<evidence type="ECO:0000256" key="5">
    <source>
        <dbReference type="ARBA" id="ARBA00022605"/>
    </source>
</evidence>
<accession>A0A4P6P532</accession>
<dbReference type="GO" id="GO:0000105">
    <property type="term" value="P:L-histidine biosynthetic process"/>
    <property type="evidence" value="ECO:0007669"/>
    <property type="project" value="UniProtKB-UniPathway"/>
</dbReference>
<keyword evidence="7 12" id="KW-0456">Lyase</keyword>
<dbReference type="PANTHER" id="PTHR21235">
    <property type="entry name" value="IMIDAZOLE GLYCEROL PHOSPHATE SYNTHASE SUBUNIT HISF/H IGP SYNTHASE SUBUNIT HISF/H"/>
    <property type="match status" value="1"/>
</dbReference>
<dbReference type="UniPathway" id="UPA00031">
    <property type="reaction ID" value="UER00010"/>
</dbReference>
<dbReference type="OrthoDB" id="9807749at2"/>
<dbReference type="InterPro" id="IPR050064">
    <property type="entry name" value="IGPS_HisA/HisF"/>
</dbReference>
<comment type="catalytic activity">
    <reaction evidence="10">
        <text>5-[(5-phospho-1-deoxy-D-ribulos-1-ylimino)methylamino]-1-(5-phospho-beta-D-ribosyl)imidazole-4-carboxamide + L-glutamine = D-erythro-1-(imidazol-4-yl)glycerol 3-phosphate + 5-amino-1-(5-phospho-beta-D-ribosyl)imidazole-4-carboxamide + L-glutamate + H(+)</text>
        <dbReference type="Rhea" id="RHEA:24793"/>
        <dbReference type="ChEBI" id="CHEBI:15378"/>
        <dbReference type="ChEBI" id="CHEBI:29985"/>
        <dbReference type="ChEBI" id="CHEBI:58278"/>
        <dbReference type="ChEBI" id="CHEBI:58359"/>
        <dbReference type="ChEBI" id="CHEBI:58475"/>
        <dbReference type="ChEBI" id="CHEBI:58525"/>
        <dbReference type="EC" id="4.3.2.10"/>
    </reaction>
</comment>
<organism evidence="12 13">
    <name type="scientific">Litorilituus sediminis</name>
    <dbReference type="NCBI Taxonomy" id="718192"/>
    <lineage>
        <taxon>Bacteria</taxon>
        <taxon>Pseudomonadati</taxon>
        <taxon>Pseudomonadota</taxon>
        <taxon>Gammaproteobacteria</taxon>
        <taxon>Alteromonadales</taxon>
        <taxon>Colwelliaceae</taxon>
        <taxon>Litorilituus</taxon>
    </lineage>
</organism>
<evidence type="ECO:0000256" key="2">
    <source>
        <dbReference type="ARBA" id="ARBA00009667"/>
    </source>
</evidence>
<proteinExistence type="inferred from homology"/>
<protein>
    <recommendedName>
        <fullName evidence="4">imidazole glycerol-phosphate synthase</fullName>
        <ecNumber evidence="4">4.3.2.10</ecNumber>
    </recommendedName>
    <alternativeName>
        <fullName evidence="9">IGP synthase cyclase subunit</fullName>
    </alternativeName>
</protein>
<dbReference type="SUPFAM" id="SSF51366">
    <property type="entry name" value="Ribulose-phoshate binding barrel"/>
    <property type="match status" value="1"/>
</dbReference>
<keyword evidence="5 11" id="KW-0028">Amino-acid biosynthesis</keyword>
<evidence type="ECO:0000256" key="6">
    <source>
        <dbReference type="ARBA" id="ARBA00023102"/>
    </source>
</evidence>
<comment type="pathway">
    <text evidence="1">Amino-acid biosynthesis; L-histidine biosynthesis; L-histidine from 5-phospho-alpha-D-ribose 1-diphosphate: step 5/9.</text>
</comment>
<evidence type="ECO:0000256" key="4">
    <source>
        <dbReference type="ARBA" id="ARBA00012809"/>
    </source>
</evidence>
<dbReference type="GO" id="GO:0000107">
    <property type="term" value="F:imidazoleglycerol-phosphate synthase activity"/>
    <property type="evidence" value="ECO:0007669"/>
    <property type="project" value="InterPro"/>
</dbReference>
<dbReference type="GO" id="GO:0016829">
    <property type="term" value="F:lyase activity"/>
    <property type="evidence" value="ECO:0007669"/>
    <property type="project" value="UniProtKB-KW"/>
</dbReference>
<evidence type="ECO:0000256" key="11">
    <source>
        <dbReference type="RuleBase" id="RU003657"/>
    </source>
</evidence>
<evidence type="ECO:0000256" key="1">
    <source>
        <dbReference type="ARBA" id="ARBA00005091"/>
    </source>
</evidence>
<keyword evidence="6 11" id="KW-0368">Histidine biosynthesis</keyword>
<evidence type="ECO:0000313" key="12">
    <source>
        <dbReference type="EMBL" id="QBG35219.1"/>
    </source>
</evidence>
<comment type="subunit">
    <text evidence="3">Heterodimer of HisH and HisF.</text>
</comment>
<evidence type="ECO:0000256" key="7">
    <source>
        <dbReference type="ARBA" id="ARBA00023239"/>
    </source>
</evidence>
<evidence type="ECO:0000256" key="3">
    <source>
        <dbReference type="ARBA" id="ARBA00011152"/>
    </source>
</evidence>
<sequence length="253" mass="28064">MLKKRIIPMMLLLDEQLVKTCQFDSWRNVGDPVKSASVYNSQYTDELVLLNINRDNRSLEQLANLITQISEVSFMPLAVGGGINSFDDASYLINKGADKVIINSSVYSKPELITQVADKFGQQAVIVSIDVKRSTSGEYQVYSHCGKTLENISLTEHIQNCQQAGAGEFMIQSIEHDGMMQGFDIELLKQVMLIANVPVIGCSGSGDYQHLREAFIETDVSALGCGSLFNFSDSNPIRAKNYLTNYNIAFKKV</sequence>
<dbReference type="InterPro" id="IPR004651">
    <property type="entry name" value="HisF"/>
</dbReference>